<sequence>MARAELKRPEKAEAFAQRMNRVIDYIDSHLAEAEPLRLEAVAAVAAFSPFHFHRIFRAWTGETLQDFIRQRRLEKAAGQLVHNPSMTVQTISQLSGFNSSEAFSRAFSQHFGMRPSAWRLGGYRQWDPVVGKAAGEPGEDGFEVRIRVEPVRTVVYFRVGGDYRTTSLEAWTRCLEWMDQHGLNDQPCFGMALDDPRITPPDRCRYDACVELPAGWDVRGERISRKVMVGGLYASLLYVGPRSGIGDAWLKMLDDWLPSSGRGLGEAAFFEHYQRGELQNKDPVTVELFMPLGD</sequence>
<gene>
    <name evidence="4" type="ORF">JY500_08655</name>
</gene>
<organism evidence="4 5">
    <name type="scientific">Niveibacterium microcysteis</name>
    <dbReference type="NCBI Taxonomy" id="2811415"/>
    <lineage>
        <taxon>Bacteria</taxon>
        <taxon>Pseudomonadati</taxon>
        <taxon>Pseudomonadota</taxon>
        <taxon>Betaproteobacteria</taxon>
        <taxon>Rhodocyclales</taxon>
        <taxon>Rhodocyclaceae</taxon>
        <taxon>Niveibacterium</taxon>
    </lineage>
</organism>
<feature type="domain" description="HTH araC/xylS-type" evidence="3">
    <location>
        <begin position="20"/>
        <end position="121"/>
    </location>
</feature>
<dbReference type="Gene3D" id="1.10.10.60">
    <property type="entry name" value="Homeodomain-like"/>
    <property type="match status" value="2"/>
</dbReference>
<protein>
    <submittedName>
        <fullName evidence="4">AraC family transcriptional regulator</fullName>
    </submittedName>
</protein>
<dbReference type="InterPro" id="IPR050908">
    <property type="entry name" value="SmbC-like"/>
</dbReference>
<reference evidence="4 5" key="1">
    <citation type="submission" date="2021-02" db="EMBL/GenBank/DDBJ databases">
        <title>Niveibacterium changnyeongensis HC41.</title>
        <authorList>
            <person name="Kang M."/>
        </authorList>
    </citation>
    <scope>NUCLEOTIDE SEQUENCE [LARGE SCALE GENOMIC DNA]</scope>
    <source>
        <strain evidence="4 5">HC41</strain>
    </source>
</reference>
<dbReference type="SUPFAM" id="SSF46689">
    <property type="entry name" value="Homeodomain-like"/>
    <property type="match status" value="2"/>
</dbReference>
<dbReference type="SMART" id="SM00342">
    <property type="entry name" value="HTH_ARAC"/>
    <property type="match status" value="1"/>
</dbReference>
<accession>A0ABX7MCU9</accession>
<dbReference type="SUPFAM" id="SSF55136">
    <property type="entry name" value="Probable bacterial effector-binding domain"/>
    <property type="match status" value="1"/>
</dbReference>
<keyword evidence="1" id="KW-0805">Transcription regulation</keyword>
<dbReference type="InterPro" id="IPR029442">
    <property type="entry name" value="GyrI-like"/>
</dbReference>
<dbReference type="PANTHER" id="PTHR40055">
    <property type="entry name" value="TRANSCRIPTIONAL REGULATOR YGIV-RELATED"/>
    <property type="match status" value="1"/>
</dbReference>
<dbReference type="PROSITE" id="PS01124">
    <property type="entry name" value="HTH_ARAC_FAMILY_2"/>
    <property type="match status" value="1"/>
</dbReference>
<dbReference type="Pfam" id="PF06445">
    <property type="entry name" value="GyrI-like"/>
    <property type="match status" value="1"/>
</dbReference>
<name>A0ABX7MCU9_9RHOO</name>
<dbReference type="InterPro" id="IPR010499">
    <property type="entry name" value="AraC_E-bd"/>
</dbReference>
<dbReference type="Gene3D" id="3.20.80.10">
    <property type="entry name" value="Regulatory factor, effector binding domain"/>
    <property type="match status" value="1"/>
</dbReference>
<dbReference type="PANTHER" id="PTHR40055:SF1">
    <property type="entry name" value="TRANSCRIPTIONAL REGULATOR YGIV-RELATED"/>
    <property type="match status" value="1"/>
</dbReference>
<dbReference type="Proteomes" id="UP000663570">
    <property type="component" value="Chromosome"/>
</dbReference>
<evidence type="ECO:0000256" key="2">
    <source>
        <dbReference type="ARBA" id="ARBA00023163"/>
    </source>
</evidence>
<dbReference type="SMART" id="SM00871">
    <property type="entry name" value="AraC_E_bind"/>
    <property type="match status" value="1"/>
</dbReference>
<evidence type="ECO:0000313" key="5">
    <source>
        <dbReference type="Proteomes" id="UP000663570"/>
    </source>
</evidence>
<proteinExistence type="predicted"/>
<keyword evidence="5" id="KW-1185">Reference proteome</keyword>
<evidence type="ECO:0000256" key="1">
    <source>
        <dbReference type="ARBA" id="ARBA00023015"/>
    </source>
</evidence>
<dbReference type="Pfam" id="PF12833">
    <property type="entry name" value="HTH_18"/>
    <property type="match status" value="1"/>
</dbReference>
<dbReference type="EMBL" id="CP071060">
    <property type="protein sequence ID" value="QSI78658.1"/>
    <property type="molecule type" value="Genomic_DNA"/>
</dbReference>
<dbReference type="InterPro" id="IPR011256">
    <property type="entry name" value="Reg_factor_effector_dom_sf"/>
</dbReference>
<dbReference type="InterPro" id="IPR018060">
    <property type="entry name" value="HTH_AraC"/>
</dbReference>
<evidence type="ECO:0000313" key="4">
    <source>
        <dbReference type="EMBL" id="QSI78658.1"/>
    </source>
</evidence>
<evidence type="ECO:0000259" key="3">
    <source>
        <dbReference type="PROSITE" id="PS01124"/>
    </source>
</evidence>
<dbReference type="RefSeq" id="WP_206256064.1">
    <property type="nucleotide sequence ID" value="NZ_CP071060.1"/>
</dbReference>
<dbReference type="InterPro" id="IPR009057">
    <property type="entry name" value="Homeodomain-like_sf"/>
</dbReference>
<keyword evidence="2" id="KW-0804">Transcription</keyword>